<accession>A0A9D1FM07</accession>
<dbReference type="InterPro" id="IPR017853">
    <property type="entry name" value="GH"/>
</dbReference>
<evidence type="ECO:0000313" key="2">
    <source>
        <dbReference type="Proteomes" id="UP000824002"/>
    </source>
</evidence>
<dbReference type="InterPro" id="IPR028212">
    <property type="entry name" value="GHL6"/>
</dbReference>
<reference evidence="1" key="2">
    <citation type="journal article" date="2021" name="PeerJ">
        <title>Extensive microbial diversity within the chicken gut microbiome revealed by metagenomics and culture.</title>
        <authorList>
            <person name="Gilroy R."/>
            <person name="Ravi A."/>
            <person name="Getino M."/>
            <person name="Pursley I."/>
            <person name="Horton D.L."/>
            <person name="Alikhan N.F."/>
            <person name="Baker D."/>
            <person name="Gharbi K."/>
            <person name="Hall N."/>
            <person name="Watson M."/>
            <person name="Adriaenssens E.M."/>
            <person name="Foster-Nyarko E."/>
            <person name="Jarju S."/>
            <person name="Secka A."/>
            <person name="Antonio M."/>
            <person name="Oren A."/>
            <person name="Chaudhuri R.R."/>
            <person name="La Ragione R."/>
            <person name="Hildebrand F."/>
            <person name="Pallen M.J."/>
        </authorList>
    </citation>
    <scope>NUCLEOTIDE SEQUENCE</scope>
    <source>
        <strain evidence="1">CHK199-13235</strain>
    </source>
</reference>
<dbReference type="Proteomes" id="UP000824002">
    <property type="component" value="Unassembled WGS sequence"/>
</dbReference>
<dbReference type="AlphaFoldDB" id="A0A9D1FM07"/>
<dbReference type="Gene3D" id="3.20.20.80">
    <property type="entry name" value="Glycosidases"/>
    <property type="match status" value="1"/>
</dbReference>
<sequence length="654" mass="72986">MAKQWHDDVFFGLHFDIHANETDRDLGKYADRAELLEQFRKIGPDFVQCDCKGHPGYASYPSKTAISAPGIVKDALREWREATKEMGIPLVMHYSGVWDAAALQQHPEWALVQEDGNPSETLTCPLSGYTDEYMIPQLLELITEYGVDGFWVDGENWASAPCYCHRCTATFREKTGYTEIPHSAKDPHWDEWLQFSRENFEDHVKRYTDAVHTCNPACTSCSNWMYTVREPDEITVPIDYISGDFSWIWSAGRALLETKFLDTRGKKWDLMAWGFTSHGTMDEWVFKSLDALCQEAGVVMANGGAVTIYDTPNRWGTLVKWHMDDIAEVARFCRARQPFCQGSQVVPQAAILHNAAHFYSQNSPLFNFGEAVQPVEGALHAVNQNGIAANILTAGDMLRHAEEYPLCVIPEQTRISKELHGRLAEYVKNGGALLLSGESCKEFAEELGVQFTDEEPKGYYDIDRDLSVEVGRRTQPVVGKWFGAKNVSADIVKPLLASRDSGPDRKETGFAAATVKRCGKGVIAGLYGPAFRGFFLSHYPMLRRFFRELLDDMAIPGLVRAEASSSVSISVRKKENQLQVHFVNLGCDPATAPGSSSVEFVPDIGPVTVAIPLDSAPKSVCVQPEGRSVEWSYKDGILTARLPRIGIHDILVIQ</sequence>
<protein>
    <submittedName>
        <fullName evidence="1">Alpha-L-fucosidase</fullName>
    </submittedName>
</protein>
<gene>
    <name evidence="1" type="ORF">IAB51_05455</name>
</gene>
<dbReference type="InterPro" id="IPR029062">
    <property type="entry name" value="Class_I_gatase-like"/>
</dbReference>
<name>A0A9D1FM07_9FIRM</name>
<dbReference type="CDD" id="cd03143">
    <property type="entry name" value="A4_beta-galactosidase_middle_domain"/>
    <property type="match status" value="1"/>
</dbReference>
<dbReference type="Pfam" id="PF14871">
    <property type="entry name" value="GHL6"/>
    <property type="match status" value="1"/>
</dbReference>
<dbReference type="SUPFAM" id="SSF51445">
    <property type="entry name" value="(Trans)glycosidases"/>
    <property type="match status" value="1"/>
</dbReference>
<proteinExistence type="predicted"/>
<dbReference type="Gene3D" id="3.40.50.880">
    <property type="match status" value="1"/>
</dbReference>
<reference evidence="1" key="1">
    <citation type="submission" date="2020-10" db="EMBL/GenBank/DDBJ databases">
        <authorList>
            <person name="Gilroy R."/>
        </authorList>
    </citation>
    <scope>NUCLEOTIDE SEQUENCE</scope>
    <source>
        <strain evidence="1">CHK199-13235</strain>
    </source>
</reference>
<evidence type="ECO:0000313" key="1">
    <source>
        <dbReference type="EMBL" id="HIS76243.1"/>
    </source>
</evidence>
<dbReference type="EMBL" id="DVJP01000037">
    <property type="protein sequence ID" value="HIS76243.1"/>
    <property type="molecule type" value="Genomic_DNA"/>
</dbReference>
<comment type="caution">
    <text evidence="1">The sequence shown here is derived from an EMBL/GenBank/DDBJ whole genome shotgun (WGS) entry which is preliminary data.</text>
</comment>
<organism evidence="1 2">
    <name type="scientific">Candidatus Merdivicinus excrementipullorum</name>
    <dbReference type="NCBI Taxonomy" id="2840867"/>
    <lineage>
        <taxon>Bacteria</taxon>
        <taxon>Bacillati</taxon>
        <taxon>Bacillota</taxon>
        <taxon>Clostridia</taxon>
        <taxon>Eubacteriales</taxon>
        <taxon>Oscillospiraceae</taxon>
        <taxon>Oscillospiraceae incertae sedis</taxon>
        <taxon>Candidatus Merdivicinus</taxon>
    </lineage>
</organism>